<name>A0A5D3BML6_CUCMM</name>
<sequence length="347" mass="39160">MPWPQGRTKIVFEEAWAKEDYSKGESETEHENFHVHLPLKAQRSLIRKRFVKRLSVYFPRSGIPPVKPSKIYPGFLRYTEERSQARKLGHENRNKQRTSARPNERREKGSTPLPLGRAYMISSRLTETAAATASCSSLYSAPIIMKFLFLEVVLQGDQKKQRTDSQIPPDYSTYFPVLRTGRVNIEYYQLPSKGLEPSVFDYQWGISRIRQRLLRPDLIVAFSSPGLSPLPLIGKFLSGKHPRSGRVCEPVPVGVALLGRVRHSHSSAALFAIDLGFDPNLLKPLQEASKLNRIIGCTPALRLPRQGNPDTSLAQSPVETGKLEWGQKSRNLFSIQMAAGYRSSHVV</sequence>
<reference evidence="2 3" key="1">
    <citation type="submission" date="2019-08" db="EMBL/GenBank/DDBJ databases">
        <title>Draft genome sequences of two oriental melons (Cucumis melo L. var makuwa).</title>
        <authorList>
            <person name="Kwon S.-Y."/>
        </authorList>
    </citation>
    <scope>NUCLEOTIDE SEQUENCE [LARGE SCALE GENOMIC DNA]</scope>
    <source>
        <strain evidence="3">cv. Chang Bougi</strain>
        <tissue evidence="2">Leaf</tissue>
    </source>
</reference>
<protein>
    <submittedName>
        <fullName evidence="2">Lysine histidine transporter-like 5-like protein</fullName>
    </submittedName>
</protein>
<gene>
    <name evidence="2" type="ORF">E5676_scaffold77084G00040</name>
</gene>
<accession>A0A5D3BML6</accession>
<organism evidence="2 3">
    <name type="scientific">Cucumis melo var. makuwa</name>
    <name type="common">Oriental melon</name>
    <dbReference type="NCBI Taxonomy" id="1194695"/>
    <lineage>
        <taxon>Eukaryota</taxon>
        <taxon>Viridiplantae</taxon>
        <taxon>Streptophyta</taxon>
        <taxon>Embryophyta</taxon>
        <taxon>Tracheophyta</taxon>
        <taxon>Spermatophyta</taxon>
        <taxon>Magnoliopsida</taxon>
        <taxon>eudicotyledons</taxon>
        <taxon>Gunneridae</taxon>
        <taxon>Pentapetalae</taxon>
        <taxon>rosids</taxon>
        <taxon>fabids</taxon>
        <taxon>Cucurbitales</taxon>
        <taxon>Cucurbitaceae</taxon>
        <taxon>Benincaseae</taxon>
        <taxon>Cucumis</taxon>
    </lineage>
</organism>
<dbReference type="EMBL" id="SSTD01017113">
    <property type="protein sequence ID" value="TYK00230.1"/>
    <property type="molecule type" value="Genomic_DNA"/>
</dbReference>
<dbReference type="AlphaFoldDB" id="A0A5D3BML6"/>
<evidence type="ECO:0000313" key="3">
    <source>
        <dbReference type="Proteomes" id="UP000321947"/>
    </source>
</evidence>
<proteinExistence type="predicted"/>
<dbReference type="Proteomes" id="UP000321947">
    <property type="component" value="Unassembled WGS sequence"/>
</dbReference>
<feature type="compositionally biased region" description="Basic and acidic residues" evidence="1">
    <location>
        <begin position="83"/>
        <end position="94"/>
    </location>
</feature>
<evidence type="ECO:0000313" key="2">
    <source>
        <dbReference type="EMBL" id="TYK00230.1"/>
    </source>
</evidence>
<feature type="region of interest" description="Disordered" evidence="1">
    <location>
        <begin position="83"/>
        <end position="113"/>
    </location>
</feature>
<evidence type="ECO:0000256" key="1">
    <source>
        <dbReference type="SAM" id="MobiDB-lite"/>
    </source>
</evidence>
<comment type="caution">
    <text evidence="2">The sequence shown here is derived from an EMBL/GenBank/DDBJ whole genome shotgun (WGS) entry which is preliminary data.</text>
</comment>